<keyword evidence="8" id="KW-0489">Methyltransferase</keyword>
<dbReference type="PANTHER" id="PTHR14741">
    <property type="entry name" value="S-ADENOSYLMETHIONINE-DEPENDENT METHYLTRANSFERASE RELATED"/>
    <property type="match status" value="1"/>
</dbReference>
<dbReference type="GO" id="GO:0015030">
    <property type="term" value="C:Cajal body"/>
    <property type="evidence" value="ECO:0007669"/>
    <property type="project" value="EnsemblFungi"/>
</dbReference>
<sequence>HDIPEKLYRYWKTRYSLFSLYDSGVALNEEQWFSVTPEAVAVSVAEYLYECQPDAQVIVDGFCGAGGNSIQFARLFPRVISIEIDPVTMACAKQNARVYGVEDKIEFILGDVFEVLKSLIKQDIKVDIIYASPPWGGPSYLNQSVFDLSQMVPYDLQHIYSQFSCISKNICLFLPKSSDLQQIADL</sequence>
<comment type="catalytic activity">
    <reaction evidence="4">
        <text>a 5'-end (N(7)-methyl 5'-triphosphoguanosine)-ribonucleoside in snoRNA + S-adenosyl-L-methionine = a 5'-end (N(2),N(7)-dimethyl 5'-triphosphoguanosine)-ribonucleoside in snoRNA + S-adenosyl-L-homocysteine + H(+)</text>
        <dbReference type="Rhea" id="RHEA:78475"/>
        <dbReference type="Rhea" id="RHEA-COMP:19086"/>
        <dbReference type="Rhea" id="RHEA-COMP:19088"/>
        <dbReference type="ChEBI" id="CHEBI:15378"/>
        <dbReference type="ChEBI" id="CHEBI:57856"/>
        <dbReference type="ChEBI" id="CHEBI:59789"/>
        <dbReference type="ChEBI" id="CHEBI:156461"/>
        <dbReference type="ChEBI" id="CHEBI:172880"/>
    </reaction>
    <physiologicalReaction direction="left-to-right" evidence="4">
        <dbReference type="Rhea" id="RHEA:78476"/>
    </physiologicalReaction>
</comment>
<evidence type="ECO:0000256" key="1">
    <source>
        <dbReference type="ARBA" id="ARBA00018517"/>
    </source>
</evidence>
<feature type="non-terminal residue" evidence="8">
    <location>
        <position position="1"/>
    </location>
</feature>
<dbReference type="InterPro" id="IPR019012">
    <property type="entry name" value="RNA_cap_Gua-N2-MeTrfase"/>
</dbReference>
<dbReference type="GO" id="GO:0071164">
    <property type="term" value="F:RNA cap trimethylguanosine synthase activity"/>
    <property type="evidence" value="ECO:0007669"/>
    <property type="project" value="EnsemblFungi"/>
</dbReference>
<dbReference type="Proteomes" id="UP000095009">
    <property type="component" value="Unassembled WGS sequence"/>
</dbReference>
<keyword evidence="9" id="KW-1185">Reference proteome</keyword>
<evidence type="ECO:0000256" key="6">
    <source>
        <dbReference type="ARBA" id="ARBA00049075"/>
    </source>
</evidence>
<dbReference type="OrthoDB" id="194443at2759"/>
<comment type="catalytic activity">
    <reaction evidence="3">
        <text>a 5'-end (N(2),N(7)-dimethyl 5'-triphosphoguanosine)-ribonucleoside in snoRNA + S-adenosyl-L-methionine = a 5'-end (N(2),N(2),N(7)-trimethyl 5'-triphosphoguanosine)-ribonucleoside in snoRNA + S-adenosyl-L-homocysteine + H(+)</text>
        <dbReference type="Rhea" id="RHEA:78507"/>
        <dbReference type="Rhea" id="RHEA-COMP:19088"/>
        <dbReference type="Rhea" id="RHEA-COMP:19090"/>
        <dbReference type="ChEBI" id="CHEBI:15378"/>
        <dbReference type="ChEBI" id="CHEBI:57856"/>
        <dbReference type="ChEBI" id="CHEBI:59789"/>
        <dbReference type="ChEBI" id="CHEBI:167623"/>
        <dbReference type="ChEBI" id="CHEBI:172880"/>
    </reaction>
    <physiologicalReaction direction="left-to-right" evidence="3">
        <dbReference type="Rhea" id="RHEA:78508"/>
    </physiologicalReaction>
</comment>
<dbReference type="InterPro" id="IPR029063">
    <property type="entry name" value="SAM-dependent_MTases_sf"/>
</dbReference>
<protein>
    <recommendedName>
        <fullName evidence="1">Trimethylguanosine synthase</fullName>
    </recommendedName>
    <alternativeName>
        <fullName evidence="7">Cap-specific guanine-N(2) methyltransferase</fullName>
    </alternativeName>
</protein>
<reference evidence="8 9" key="1">
    <citation type="journal article" date="2016" name="Proc. Natl. Acad. Sci. U.S.A.">
        <title>Comparative genomics of biotechnologically important yeasts.</title>
        <authorList>
            <person name="Riley R."/>
            <person name="Haridas S."/>
            <person name="Wolfe K.H."/>
            <person name="Lopes M.R."/>
            <person name="Hittinger C.T."/>
            <person name="Goeker M."/>
            <person name="Salamov A.A."/>
            <person name="Wisecaver J.H."/>
            <person name="Long T.M."/>
            <person name="Calvey C.H."/>
            <person name="Aerts A.L."/>
            <person name="Barry K.W."/>
            <person name="Choi C."/>
            <person name="Clum A."/>
            <person name="Coughlan A.Y."/>
            <person name="Deshpande S."/>
            <person name="Douglass A.P."/>
            <person name="Hanson S.J."/>
            <person name="Klenk H.-P."/>
            <person name="LaButti K.M."/>
            <person name="Lapidus A."/>
            <person name="Lindquist E.A."/>
            <person name="Lipzen A.M."/>
            <person name="Meier-Kolthoff J.P."/>
            <person name="Ohm R.A."/>
            <person name="Otillar R.P."/>
            <person name="Pangilinan J.L."/>
            <person name="Peng Y."/>
            <person name="Rokas A."/>
            <person name="Rosa C.A."/>
            <person name="Scheuner C."/>
            <person name="Sibirny A.A."/>
            <person name="Slot J.C."/>
            <person name="Stielow J.B."/>
            <person name="Sun H."/>
            <person name="Kurtzman C.P."/>
            <person name="Blackwell M."/>
            <person name="Grigoriev I.V."/>
            <person name="Jeffries T.W."/>
        </authorList>
    </citation>
    <scope>NUCLEOTIDE SEQUENCE [LARGE SCALE GENOMIC DNA]</scope>
    <source>
        <strain evidence="8 9">DSM 6958</strain>
    </source>
</reference>
<dbReference type="SUPFAM" id="SSF53335">
    <property type="entry name" value="S-adenosyl-L-methionine-dependent methyltransferases"/>
    <property type="match status" value="1"/>
</dbReference>
<dbReference type="EMBL" id="KV454414">
    <property type="protein sequence ID" value="ODQ63678.1"/>
    <property type="molecule type" value="Genomic_DNA"/>
</dbReference>
<dbReference type="CDD" id="cd02440">
    <property type="entry name" value="AdoMet_MTases"/>
    <property type="match status" value="1"/>
</dbReference>
<evidence type="ECO:0000313" key="9">
    <source>
        <dbReference type="Proteomes" id="UP000095009"/>
    </source>
</evidence>
<evidence type="ECO:0000256" key="7">
    <source>
        <dbReference type="ARBA" id="ARBA00049790"/>
    </source>
</evidence>
<dbReference type="STRING" id="857566.A0A1E3PE83"/>
<comment type="catalytic activity">
    <reaction evidence="5">
        <text>a 5'-end (N(2),N(7)-dimethyl 5'-triphosphoguanosine)-ribonucleoside in snRNA + S-adenosyl-L-methionine = a 5'-end (N(2),N(2),N(7)-trimethyl 5'-triphosphoguanosine)-ribonucleoside in snRNA + S-adenosyl-L-homocysteine + H(+)</text>
        <dbReference type="Rhea" id="RHEA:78479"/>
        <dbReference type="Rhea" id="RHEA-COMP:19087"/>
        <dbReference type="Rhea" id="RHEA-COMP:19089"/>
        <dbReference type="ChEBI" id="CHEBI:15378"/>
        <dbReference type="ChEBI" id="CHEBI:57856"/>
        <dbReference type="ChEBI" id="CHEBI:59789"/>
        <dbReference type="ChEBI" id="CHEBI:167623"/>
        <dbReference type="ChEBI" id="CHEBI:172880"/>
    </reaction>
    <physiologicalReaction direction="left-to-right" evidence="5">
        <dbReference type="Rhea" id="RHEA:78480"/>
    </physiologicalReaction>
</comment>
<proteinExistence type="inferred from homology"/>
<evidence type="ECO:0000256" key="2">
    <source>
        <dbReference type="ARBA" id="ARBA00025783"/>
    </source>
</evidence>
<name>A0A1E3PE83_9ASCO</name>
<evidence type="ECO:0000313" key="8">
    <source>
        <dbReference type="EMBL" id="ODQ63678.1"/>
    </source>
</evidence>
<keyword evidence="8" id="KW-0808">Transferase</keyword>
<feature type="non-terminal residue" evidence="8">
    <location>
        <position position="186"/>
    </location>
</feature>
<evidence type="ECO:0000256" key="3">
    <source>
        <dbReference type="ARBA" id="ARBA00047418"/>
    </source>
</evidence>
<comment type="similarity">
    <text evidence="2">Belongs to the methyltransferase superfamily. Trimethylguanosine synthase family.</text>
</comment>
<accession>A0A1E3PE83</accession>
<evidence type="ECO:0000256" key="4">
    <source>
        <dbReference type="ARBA" id="ARBA00048740"/>
    </source>
</evidence>
<evidence type="ECO:0000256" key="5">
    <source>
        <dbReference type="ARBA" id="ARBA00048763"/>
    </source>
</evidence>
<dbReference type="Pfam" id="PF09445">
    <property type="entry name" value="Methyltransf_15"/>
    <property type="match status" value="1"/>
</dbReference>
<organism evidence="8 9">
    <name type="scientific">Nadsonia fulvescens var. elongata DSM 6958</name>
    <dbReference type="NCBI Taxonomy" id="857566"/>
    <lineage>
        <taxon>Eukaryota</taxon>
        <taxon>Fungi</taxon>
        <taxon>Dikarya</taxon>
        <taxon>Ascomycota</taxon>
        <taxon>Saccharomycotina</taxon>
        <taxon>Dipodascomycetes</taxon>
        <taxon>Dipodascales</taxon>
        <taxon>Dipodascales incertae sedis</taxon>
        <taxon>Nadsonia</taxon>
    </lineage>
</organism>
<dbReference type="PANTHER" id="PTHR14741:SF32">
    <property type="entry name" value="TRIMETHYLGUANOSINE SYNTHASE"/>
    <property type="match status" value="1"/>
</dbReference>
<comment type="catalytic activity">
    <reaction evidence="6">
        <text>a 5'-end (N(7)-methyl 5'-triphosphoguanosine)-ribonucleoside in snRNA + S-adenosyl-L-methionine = a 5'-end (N(2),N(7)-dimethyl 5'-triphosphoguanosine)-ribonucleoside in snRNA + S-adenosyl-L-homocysteine + H(+)</text>
        <dbReference type="Rhea" id="RHEA:78471"/>
        <dbReference type="Rhea" id="RHEA-COMP:19085"/>
        <dbReference type="Rhea" id="RHEA-COMP:19087"/>
        <dbReference type="ChEBI" id="CHEBI:15378"/>
        <dbReference type="ChEBI" id="CHEBI:57856"/>
        <dbReference type="ChEBI" id="CHEBI:59789"/>
        <dbReference type="ChEBI" id="CHEBI:156461"/>
        <dbReference type="ChEBI" id="CHEBI:172880"/>
    </reaction>
    <physiologicalReaction direction="left-to-right" evidence="6">
        <dbReference type="Rhea" id="RHEA:78472"/>
    </physiologicalReaction>
</comment>
<gene>
    <name evidence="8" type="ORF">NADFUDRAFT_14360</name>
</gene>
<dbReference type="Gene3D" id="3.40.50.150">
    <property type="entry name" value="Vaccinia Virus protein VP39"/>
    <property type="match status" value="1"/>
</dbReference>
<dbReference type="AlphaFoldDB" id="A0A1E3PE83"/>